<dbReference type="InterPro" id="IPR052736">
    <property type="entry name" value="Stf3_sulfotransferase"/>
</dbReference>
<feature type="region of interest" description="Disordered" evidence="1">
    <location>
        <begin position="17"/>
        <end position="46"/>
    </location>
</feature>
<comment type="caution">
    <text evidence="2">The sequence shown here is derived from an EMBL/GenBank/DDBJ whole genome shotgun (WGS) entry which is preliminary data.</text>
</comment>
<gene>
    <name evidence="2" type="ORF">ENW96_13205</name>
</gene>
<keyword evidence="2" id="KW-0808">Transferase</keyword>
<feature type="compositionally biased region" description="Basic residues" evidence="1">
    <location>
        <begin position="28"/>
        <end position="39"/>
    </location>
</feature>
<dbReference type="EMBL" id="DTMF01000313">
    <property type="protein sequence ID" value="HGF35313.1"/>
    <property type="molecule type" value="Genomic_DNA"/>
</dbReference>
<organism evidence="2">
    <name type="scientific">Desulfobacca acetoxidans</name>
    <dbReference type="NCBI Taxonomy" id="60893"/>
    <lineage>
        <taxon>Bacteria</taxon>
        <taxon>Pseudomonadati</taxon>
        <taxon>Thermodesulfobacteriota</taxon>
        <taxon>Desulfobaccia</taxon>
        <taxon>Desulfobaccales</taxon>
        <taxon>Desulfobaccaceae</taxon>
        <taxon>Desulfobacca</taxon>
    </lineage>
</organism>
<evidence type="ECO:0000256" key="1">
    <source>
        <dbReference type="SAM" id="MobiDB-lite"/>
    </source>
</evidence>
<evidence type="ECO:0000313" key="2">
    <source>
        <dbReference type="EMBL" id="HGF35313.1"/>
    </source>
</evidence>
<dbReference type="Pfam" id="PF13469">
    <property type="entry name" value="Sulfotransfer_3"/>
    <property type="match status" value="1"/>
</dbReference>
<name>A0A7C3ZC88_9BACT</name>
<dbReference type="PANTHER" id="PTHR36451">
    <property type="entry name" value="PAPS-DEPENDENT SULFOTRANSFERASE STF3"/>
    <property type="match status" value="1"/>
</dbReference>
<accession>A0A7C3ZC88</accession>
<dbReference type="AlphaFoldDB" id="A0A7C3ZC88"/>
<dbReference type="InterPro" id="IPR027417">
    <property type="entry name" value="P-loop_NTPase"/>
</dbReference>
<dbReference type="Gene3D" id="3.40.50.300">
    <property type="entry name" value="P-loop containing nucleotide triphosphate hydrolases"/>
    <property type="match status" value="1"/>
</dbReference>
<proteinExistence type="predicted"/>
<sequence length="430" mass="49310">MASRVFLRQRGHNRKVIMAPRNPTGAYRRGKPQKNRRNSSKSQGASDRCLAQSIMFSLFQQTILGMNLSTLGRVLRRHRGPLYWRYLPRLAVLLGLAAFNSYMSRFEEAMNGEKIAAAEPVAPPIFILGFWRSGTTHLHNLLSLDPAFTCPTAYQVMFPHHFVYSQPWGVRLFDYFSPGKRPMDNVAFYGDTPHEEEMALAALTGVSPYLRILFPVSAQEAYCAVDPSRLAPEALAEWQAAFRHFVKKLSFSKGKRIVLKSPPHLGRIPILLQMFPGAKFIHITRNPYAVYHSFQKNWRRGHALSHLQKPDPLAIDELILSWYTDLFALCERDRRLIPSSDFHELRFEDLEKSPRDCLAGLYQALALPVFERFWPRAAVYLESLAGYKKSTYILTEAVRAKVSRRWRFFFERHGYPLLPPLAPGETVSLG</sequence>
<dbReference type="GO" id="GO:0016740">
    <property type="term" value="F:transferase activity"/>
    <property type="evidence" value="ECO:0007669"/>
    <property type="project" value="UniProtKB-KW"/>
</dbReference>
<dbReference type="SUPFAM" id="SSF52540">
    <property type="entry name" value="P-loop containing nucleoside triphosphate hydrolases"/>
    <property type="match status" value="1"/>
</dbReference>
<reference evidence="2" key="1">
    <citation type="journal article" date="2020" name="mSystems">
        <title>Genome- and Community-Level Interaction Insights into Carbon Utilization and Element Cycling Functions of Hydrothermarchaeota in Hydrothermal Sediment.</title>
        <authorList>
            <person name="Zhou Z."/>
            <person name="Liu Y."/>
            <person name="Xu W."/>
            <person name="Pan J."/>
            <person name="Luo Z.H."/>
            <person name="Li M."/>
        </authorList>
    </citation>
    <scope>NUCLEOTIDE SEQUENCE [LARGE SCALE GENOMIC DNA]</scope>
    <source>
        <strain evidence="2">SpSt-897</strain>
    </source>
</reference>
<protein>
    <submittedName>
        <fullName evidence="2">Sulfotransferase</fullName>
    </submittedName>
</protein>
<dbReference type="PANTHER" id="PTHR36451:SF1">
    <property type="entry name" value="OMEGA-HYDROXY-BETA-DIHYDROMENAQUINONE-9 SULFOTRANSFERASE STF3"/>
    <property type="match status" value="1"/>
</dbReference>